<reference evidence="2" key="1">
    <citation type="journal article" date="2021" name="Virus">
        <title>The discovery, distribution and diversity of DNA viruses associated with Drosophila melanogaster in Europe.</title>
        <authorList>
            <person name="Wallace M.A."/>
            <person name="Coffman K.A."/>
            <person name="Gilbert C."/>
            <person name="Ravindran S."/>
            <person name="Albery G.F."/>
            <person name="Abbott J."/>
            <person name="Argyridou E."/>
            <person name="Bellosta P."/>
            <person name="Betancourt A.J."/>
            <person name="Colinet H."/>
            <person name="Eric K."/>
            <person name="Glaser-Schmitt A."/>
            <person name="Grath S."/>
            <person name="Jelic M."/>
            <person name="Kankare M."/>
            <person name="Kozeretska I."/>
            <person name="Loeschcke V."/>
            <person name="Montchamp-Moreau C."/>
            <person name="Ometto L."/>
            <person name="Onder B.S."/>
            <person name="Orengo D.J."/>
            <person name="Parsch J."/>
            <person name="Pascual M."/>
            <person name="Patenkovic A."/>
            <person name="Puerma E."/>
            <person name="Ritchie M.G."/>
            <person name="Rota-Stabelli O."/>
            <person name="Schou M.F."/>
            <person name="Serga S.V."/>
            <person name="Stamenkovic-Radak M."/>
            <person name="Tanaskovic M."/>
            <person name="Veselinovic M.S."/>
            <person name="Vieira J."/>
            <person name="Vieira C.P."/>
            <person name="Kapun M."/>
            <person name="Flatt T."/>
            <person name="Gonzalez J."/>
            <person name="Staubach F."/>
            <person name="Obbard D.J."/>
        </authorList>
    </citation>
    <scope>NUCLEOTIDE SEQUENCE</scope>
    <source>
        <strain evidence="2">DrosEU28 Tomelloso 2015</strain>
    </source>
</reference>
<dbReference type="OrthoDB" id="13723at10239"/>
<dbReference type="Proteomes" id="UP000289333">
    <property type="component" value="Segment"/>
</dbReference>
<dbReference type="KEGG" id="vg:41701428"/>
<name>A0A2H4T2R7_9VIRU</name>
<dbReference type="RefSeq" id="YP_009553379.1">
    <property type="nucleotide sequence ID" value="NC_040789.1"/>
</dbReference>
<evidence type="ECO:0000313" key="2">
    <source>
        <dbReference type="EMBL" id="ATY70216.1"/>
    </source>
</evidence>
<feature type="region of interest" description="Disordered" evidence="1">
    <location>
        <begin position="1"/>
        <end position="54"/>
    </location>
</feature>
<accession>A0A2H4T2R7</accession>
<evidence type="ECO:0000256" key="1">
    <source>
        <dbReference type="SAM" id="MobiDB-lite"/>
    </source>
</evidence>
<sequence length="325" mass="37096">MSNKRSAAFFKNLQLKRRRNQKDDFDTPDDDEIENDYEDDSNEPPTPRAICDSNRKNKLNIDIMPKSIQLPGGYASNVVPFNLSCGGSQIGEAPRETVRNIRNYMDILLNSALIEAKYLTSSESSQANSMLAIPGIVSAILDYNNISFKTIKYCITRVELFEPVWYTYNVARNELILYLNEPMYEEFCSKNSRDPVIFTSGIIPLEIFNPYENNPYIDTNIQPAIIHCAIASDHVAQHIIFDLNCPKMPACADIHDRFTEFGTTLHSMFHLERSFTKMPKREYNNYLTLGSSPTRTPLMRSTQRIIDSILPPNDQTNMFSGSFAI</sequence>
<organism evidence="2">
    <name type="scientific">Tomelloso virus</name>
    <dbReference type="NCBI Taxonomy" id="2053981"/>
    <lineage>
        <taxon>Viruses</taxon>
        <taxon>Viruses incertae sedis</taxon>
        <taxon>Naldaviricetes</taxon>
        <taxon>Lefavirales</taxon>
        <taxon>Nudiviridae</taxon>
        <taxon>Alphanudivirus</taxon>
        <taxon>Alphanudivirus alterdromelanogasteris</taxon>
    </lineage>
</organism>
<evidence type="ECO:0000313" key="3">
    <source>
        <dbReference type="Proteomes" id="UP000289333"/>
    </source>
</evidence>
<protein>
    <submittedName>
        <fullName evidence="2">GrBNV gp13-like protein</fullName>
    </submittedName>
</protein>
<proteinExistence type="predicted"/>
<feature type="compositionally biased region" description="Acidic residues" evidence="1">
    <location>
        <begin position="26"/>
        <end position="42"/>
    </location>
</feature>
<dbReference type="GeneID" id="41701428"/>
<keyword evidence="3" id="KW-1185">Reference proteome</keyword>
<dbReference type="EMBL" id="KY457233">
    <property type="protein sequence ID" value="ATY70216.1"/>
    <property type="molecule type" value="Genomic_DNA"/>
</dbReference>